<name>A0A9X3RD86_9BACL</name>
<dbReference type="PROSITE" id="PS51257">
    <property type="entry name" value="PROKAR_LIPOPROTEIN"/>
    <property type="match status" value="1"/>
</dbReference>
<feature type="compositionally biased region" description="Polar residues" evidence="1">
    <location>
        <begin position="21"/>
        <end position="31"/>
    </location>
</feature>
<keyword evidence="3" id="KW-0449">Lipoprotein</keyword>
<dbReference type="Proteomes" id="UP001152173">
    <property type="component" value="Unassembled WGS sequence"/>
</dbReference>
<feature type="region of interest" description="Disordered" evidence="1">
    <location>
        <begin position="18"/>
        <end position="72"/>
    </location>
</feature>
<dbReference type="RefSeq" id="WP_269926648.1">
    <property type="nucleotide sequence ID" value="NZ_JAMKBJ010000008.1"/>
</dbReference>
<dbReference type="AlphaFoldDB" id="A0A9X3RD86"/>
<evidence type="ECO:0000313" key="4">
    <source>
        <dbReference type="Proteomes" id="UP001152173"/>
    </source>
</evidence>
<accession>A0A9X3RD86</accession>
<sequence>MKSLLLVVLAMFMLAGCGTDEGTSIGTQQEPSKQDENFVPGETSPNSGEDGMGEGNQPAMPAPDGAGDDNDE</sequence>
<gene>
    <name evidence="3" type="ORF">M9R32_10215</name>
</gene>
<organism evidence="3 4">
    <name type="scientific">Paenisporosarcina quisquiliarum</name>
    <dbReference type="NCBI Taxonomy" id="365346"/>
    <lineage>
        <taxon>Bacteria</taxon>
        <taxon>Bacillati</taxon>
        <taxon>Bacillota</taxon>
        <taxon>Bacilli</taxon>
        <taxon>Bacillales</taxon>
        <taxon>Caryophanaceae</taxon>
        <taxon>Paenisporosarcina</taxon>
    </lineage>
</organism>
<evidence type="ECO:0000313" key="3">
    <source>
        <dbReference type="EMBL" id="MCZ8537555.1"/>
    </source>
</evidence>
<keyword evidence="4" id="KW-1185">Reference proteome</keyword>
<keyword evidence="2" id="KW-0732">Signal</keyword>
<proteinExistence type="predicted"/>
<feature type="chain" id="PRO_5040989124" evidence="2">
    <location>
        <begin position="20"/>
        <end position="72"/>
    </location>
</feature>
<evidence type="ECO:0000256" key="1">
    <source>
        <dbReference type="SAM" id="MobiDB-lite"/>
    </source>
</evidence>
<evidence type="ECO:0000256" key="2">
    <source>
        <dbReference type="SAM" id="SignalP"/>
    </source>
</evidence>
<reference evidence="3" key="1">
    <citation type="submission" date="2022-05" db="EMBL/GenBank/DDBJ databases">
        <authorList>
            <person name="Colautti A."/>
            <person name="Iacumin L."/>
        </authorList>
    </citation>
    <scope>NUCLEOTIDE SEQUENCE</scope>
    <source>
        <strain evidence="3">SK 55</strain>
    </source>
</reference>
<protein>
    <submittedName>
        <fullName evidence="3">YgdI/YgdR family lipoprotein</fullName>
    </submittedName>
</protein>
<feature type="signal peptide" evidence="2">
    <location>
        <begin position="1"/>
        <end position="19"/>
    </location>
</feature>
<dbReference type="EMBL" id="JAMKBJ010000008">
    <property type="protein sequence ID" value="MCZ8537555.1"/>
    <property type="molecule type" value="Genomic_DNA"/>
</dbReference>
<comment type="caution">
    <text evidence="3">The sequence shown here is derived from an EMBL/GenBank/DDBJ whole genome shotgun (WGS) entry which is preliminary data.</text>
</comment>